<comment type="caution">
    <text evidence="5">The sequence shown here is derived from an EMBL/GenBank/DDBJ whole genome shotgun (WGS) entry which is preliminary data.</text>
</comment>
<dbReference type="PANTHER" id="PTHR32308:SF0">
    <property type="entry name" value="HPCH_HPAI ALDOLASE_CITRATE LYASE DOMAIN-CONTAINING PROTEIN"/>
    <property type="match status" value="1"/>
</dbReference>
<dbReference type="AlphaFoldDB" id="A0A4R9LQL2"/>
<dbReference type="Proteomes" id="UP000298264">
    <property type="component" value="Unassembled WGS sequence"/>
</dbReference>
<evidence type="ECO:0000256" key="2">
    <source>
        <dbReference type="ARBA" id="ARBA00022723"/>
    </source>
</evidence>
<keyword evidence="2" id="KW-0479">Metal-binding</keyword>
<keyword evidence="3" id="KW-0460">Magnesium</keyword>
<evidence type="ECO:0000256" key="1">
    <source>
        <dbReference type="ARBA" id="ARBA00001946"/>
    </source>
</evidence>
<dbReference type="GO" id="GO:0003824">
    <property type="term" value="F:catalytic activity"/>
    <property type="evidence" value="ECO:0007669"/>
    <property type="project" value="InterPro"/>
</dbReference>
<evidence type="ECO:0000313" key="5">
    <source>
        <dbReference type="EMBL" id="TGN11865.1"/>
    </source>
</evidence>
<keyword evidence="6" id="KW-1185">Reference proteome</keyword>
<dbReference type="InterPro" id="IPR015813">
    <property type="entry name" value="Pyrv/PenolPyrv_kinase-like_dom"/>
</dbReference>
<name>A0A4R9LQL2_9LEPT</name>
<dbReference type="InterPro" id="IPR040442">
    <property type="entry name" value="Pyrv_kinase-like_dom_sf"/>
</dbReference>
<dbReference type="GO" id="GO:0000287">
    <property type="term" value="F:magnesium ion binding"/>
    <property type="evidence" value="ECO:0007669"/>
    <property type="project" value="TreeGrafter"/>
</dbReference>
<dbReference type="Pfam" id="PF03328">
    <property type="entry name" value="HpcH_HpaI"/>
    <property type="match status" value="1"/>
</dbReference>
<sequence>MITIDEGNEKAQFHRKILDTRWPGIQLYYPPIKFVPKHSDYETIEAATERLERFAVHSKAHTLLFDLEDGCSRKALSRELLRKEIYRFENKNIQIAIRINPFLTEEYSKDLKLLKEIGNYVHVITLAKAGEQYGTAEIRDLSSDLVEINSKMTVQPIIEHPRSLKLAPEMMNFSTVKHLVFGIHDFSKAMAIHITPENWLEELRPYLYDLLFEARQAGRGVIGGVDPLINQEGLPDNAVEPSDVRRWLDLNGDKASHIVFSHASTETALGLTGKQVIHPNHINLCRVAFIPSPSTIRRNIKILQIALEADALTGGAVRFEGEMLDPPMFGKALQAILRAKALGELSEKEEDFILFVLKKLPDRVILENWPYAGFN</sequence>
<dbReference type="OrthoDB" id="348111at2"/>
<dbReference type="InterPro" id="IPR005000">
    <property type="entry name" value="Aldolase/citrate-lyase_domain"/>
</dbReference>
<reference evidence="5" key="1">
    <citation type="journal article" date="2019" name="PLoS Negl. Trop. Dis.">
        <title>Revisiting the worldwide diversity of Leptospira species in the environment.</title>
        <authorList>
            <person name="Vincent A.T."/>
            <person name="Schiettekatte O."/>
            <person name="Bourhy P."/>
            <person name="Veyrier F.J."/>
            <person name="Picardeau M."/>
        </authorList>
    </citation>
    <scope>NUCLEOTIDE SEQUENCE [LARGE SCALE GENOMIC DNA]</scope>
    <source>
        <strain evidence="5">201400974</strain>
    </source>
</reference>
<gene>
    <name evidence="5" type="ORF">EHS11_04970</name>
</gene>
<dbReference type="Gene3D" id="3.20.20.60">
    <property type="entry name" value="Phosphoenolpyruvate-binding domains"/>
    <property type="match status" value="1"/>
</dbReference>
<dbReference type="RefSeq" id="WP_135763314.1">
    <property type="nucleotide sequence ID" value="NZ_RQHV01000036.1"/>
</dbReference>
<evidence type="ECO:0000313" key="6">
    <source>
        <dbReference type="Proteomes" id="UP000298264"/>
    </source>
</evidence>
<accession>A0A4R9LQL2</accession>
<dbReference type="PANTHER" id="PTHR32308">
    <property type="entry name" value="LYASE BETA SUBUNIT, PUTATIVE (AFU_ORTHOLOGUE AFUA_4G13030)-RELATED"/>
    <property type="match status" value="1"/>
</dbReference>
<comment type="cofactor">
    <cofactor evidence="1">
        <name>Mg(2+)</name>
        <dbReference type="ChEBI" id="CHEBI:18420"/>
    </cofactor>
</comment>
<dbReference type="SUPFAM" id="SSF51621">
    <property type="entry name" value="Phosphoenolpyruvate/pyruvate domain"/>
    <property type="match status" value="1"/>
</dbReference>
<dbReference type="EMBL" id="RQHV01000036">
    <property type="protein sequence ID" value="TGN11865.1"/>
    <property type="molecule type" value="Genomic_DNA"/>
</dbReference>
<proteinExistence type="predicted"/>
<protein>
    <submittedName>
        <fullName evidence="5">Aldolase</fullName>
    </submittedName>
</protein>
<feature type="domain" description="HpcH/HpaI aldolase/citrate lyase" evidence="4">
    <location>
        <begin position="51"/>
        <end position="199"/>
    </location>
</feature>
<evidence type="ECO:0000256" key="3">
    <source>
        <dbReference type="ARBA" id="ARBA00022842"/>
    </source>
</evidence>
<evidence type="ECO:0000259" key="4">
    <source>
        <dbReference type="Pfam" id="PF03328"/>
    </source>
</evidence>
<dbReference type="GO" id="GO:0006107">
    <property type="term" value="P:oxaloacetate metabolic process"/>
    <property type="evidence" value="ECO:0007669"/>
    <property type="project" value="TreeGrafter"/>
</dbReference>
<organism evidence="5 6">
    <name type="scientific">Leptospira ilyithenensis</name>
    <dbReference type="NCBI Taxonomy" id="2484901"/>
    <lineage>
        <taxon>Bacteria</taxon>
        <taxon>Pseudomonadati</taxon>
        <taxon>Spirochaetota</taxon>
        <taxon>Spirochaetia</taxon>
        <taxon>Leptospirales</taxon>
        <taxon>Leptospiraceae</taxon>
        <taxon>Leptospira</taxon>
    </lineage>
</organism>